<keyword evidence="4 11" id="KW-0589">Pheromone response</keyword>
<dbReference type="InParanoid" id="A0A6I8N3K4"/>
<feature type="transmembrane region" description="Helical" evidence="11">
    <location>
        <begin position="12"/>
        <end position="31"/>
    </location>
</feature>
<dbReference type="Ensembl" id="ENSOANT00000058426.1">
    <property type="protein sequence ID" value="ENSOANP00000035528.1"/>
    <property type="gene ID" value="ENSOANG00000045259.1"/>
</dbReference>
<keyword evidence="14" id="KW-1185">Reference proteome</keyword>
<keyword evidence="3 11" id="KW-1003">Cell membrane</keyword>
<dbReference type="GO" id="GO:0016503">
    <property type="term" value="F:pheromone receptor activity"/>
    <property type="evidence" value="ECO:0007669"/>
    <property type="project" value="InterPro"/>
</dbReference>
<dbReference type="CTD" id="100084890"/>
<dbReference type="KEGG" id="oaa:100084890"/>
<evidence type="ECO:0000256" key="1">
    <source>
        <dbReference type="ARBA" id="ARBA00004651"/>
    </source>
</evidence>
<dbReference type="Gene3D" id="1.20.1070.10">
    <property type="entry name" value="Rhodopsin 7-helix transmembrane proteins"/>
    <property type="match status" value="1"/>
</dbReference>
<evidence type="ECO:0000256" key="10">
    <source>
        <dbReference type="ARBA" id="ARBA00023224"/>
    </source>
</evidence>
<reference evidence="13" key="3">
    <citation type="submission" date="2025-09" db="UniProtKB">
        <authorList>
            <consortium name="Ensembl"/>
        </authorList>
    </citation>
    <scope>IDENTIFICATION</scope>
    <source>
        <strain evidence="13">Glennie</strain>
    </source>
</reference>
<evidence type="ECO:0000256" key="3">
    <source>
        <dbReference type="ARBA" id="ARBA00022475"/>
    </source>
</evidence>
<dbReference type="RefSeq" id="NP_001240340.1">
    <property type="nucleotide sequence ID" value="NM_001253411.1"/>
</dbReference>
<evidence type="ECO:0000256" key="2">
    <source>
        <dbReference type="ARBA" id="ARBA00010663"/>
    </source>
</evidence>
<dbReference type="OMA" id="DECNPEK"/>
<dbReference type="Pfam" id="PF03402">
    <property type="entry name" value="V1R"/>
    <property type="match status" value="1"/>
</dbReference>
<evidence type="ECO:0000313" key="14">
    <source>
        <dbReference type="Proteomes" id="UP000002279"/>
    </source>
</evidence>
<feature type="transmembrane region" description="Helical" evidence="11">
    <location>
        <begin position="236"/>
        <end position="260"/>
    </location>
</feature>
<evidence type="ECO:0000313" key="13">
    <source>
        <dbReference type="Ensembl" id="ENSOANP00000035528.1"/>
    </source>
</evidence>
<dbReference type="GO" id="GO:0019236">
    <property type="term" value="P:response to pheromone"/>
    <property type="evidence" value="ECO:0007669"/>
    <property type="project" value="UniProtKB-KW"/>
</dbReference>
<dbReference type="GO" id="GO:0007606">
    <property type="term" value="P:sensory perception of chemical stimulus"/>
    <property type="evidence" value="ECO:0007669"/>
    <property type="project" value="UniProtKB-ARBA"/>
</dbReference>
<gene>
    <name evidence="13" type="primary">ORNANAV1R3019</name>
</gene>
<evidence type="ECO:0000256" key="9">
    <source>
        <dbReference type="ARBA" id="ARBA00023170"/>
    </source>
</evidence>
<protein>
    <recommendedName>
        <fullName evidence="11">Vomeronasal type-1 receptor</fullName>
    </recommendedName>
</protein>
<reference evidence="13 14" key="1">
    <citation type="journal article" date="2008" name="Nature">
        <title>Genome analysis of the platypus reveals unique signatures of evolution.</title>
        <authorList>
            <person name="Warren W.C."/>
            <person name="Hillier L.W."/>
            <person name="Marshall Graves J.A."/>
            <person name="Birney E."/>
            <person name="Ponting C.P."/>
            <person name="Grutzner F."/>
            <person name="Belov K."/>
            <person name="Miller W."/>
            <person name="Clarke L."/>
            <person name="Chinwalla A.T."/>
            <person name="Yang S.P."/>
            <person name="Heger A."/>
            <person name="Locke D.P."/>
            <person name="Miethke P."/>
            <person name="Waters P.D."/>
            <person name="Veyrunes F."/>
            <person name="Fulton L."/>
            <person name="Fulton B."/>
            <person name="Graves T."/>
            <person name="Wallis J."/>
            <person name="Puente X.S."/>
            <person name="Lopez-Otin C."/>
            <person name="Ordonez G.R."/>
            <person name="Eichler E.E."/>
            <person name="Chen L."/>
            <person name="Cheng Z."/>
            <person name="Deakin J.E."/>
            <person name="Alsop A."/>
            <person name="Thompson K."/>
            <person name="Kirby P."/>
            <person name="Papenfuss A.T."/>
            <person name="Wakefield M.J."/>
            <person name="Olender T."/>
            <person name="Lancet D."/>
            <person name="Huttley G.A."/>
            <person name="Smit A.F."/>
            <person name="Pask A."/>
            <person name="Temple-Smith P."/>
            <person name="Batzer M.A."/>
            <person name="Walker J.A."/>
            <person name="Konkel M.K."/>
            <person name="Harris R.S."/>
            <person name="Whittington C.M."/>
            <person name="Wong E.S."/>
            <person name="Gemmell N.J."/>
            <person name="Buschiazzo E."/>
            <person name="Vargas Jentzsch I.M."/>
            <person name="Merkel A."/>
            <person name="Schmitz J."/>
            <person name="Zemann A."/>
            <person name="Churakov G."/>
            <person name="Kriegs J.O."/>
            <person name="Brosius J."/>
            <person name="Murchison E.P."/>
            <person name="Sachidanandam R."/>
            <person name="Smith C."/>
            <person name="Hannon G.J."/>
            <person name="Tsend-Ayush E."/>
            <person name="McMillan D."/>
            <person name="Attenborough R."/>
            <person name="Rens W."/>
            <person name="Ferguson-Smith M."/>
            <person name="Lefevre C.M."/>
            <person name="Sharp J.A."/>
            <person name="Nicholas K.R."/>
            <person name="Ray D.A."/>
            <person name="Kube M."/>
            <person name="Reinhardt R."/>
            <person name="Pringle T.H."/>
            <person name="Taylor J."/>
            <person name="Jones R.C."/>
            <person name="Nixon B."/>
            <person name="Dacheux J.L."/>
            <person name="Niwa H."/>
            <person name="Sekita Y."/>
            <person name="Huang X."/>
            <person name="Stark A."/>
            <person name="Kheradpour P."/>
            <person name="Kellis M."/>
            <person name="Flicek P."/>
            <person name="Chen Y."/>
            <person name="Webber C."/>
            <person name="Hardison R."/>
            <person name="Nelson J."/>
            <person name="Hallsworth-Pepin K."/>
            <person name="Delehaunty K."/>
            <person name="Markovic C."/>
            <person name="Minx P."/>
            <person name="Feng Y."/>
            <person name="Kremitzki C."/>
            <person name="Mitreva M."/>
            <person name="Glasscock J."/>
            <person name="Wylie T."/>
            <person name="Wohldmann P."/>
            <person name="Thiru P."/>
            <person name="Nhan M.N."/>
            <person name="Pohl C.S."/>
            <person name="Smith S.M."/>
            <person name="Hou S."/>
            <person name="Nefedov M."/>
            <person name="de Jong P.J."/>
            <person name="Renfree M.B."/>
            <person name="Mardis E.R."/>
            <person name="Wilson R.K."/>
        </authorList>
    </citation>
    <scope>NUCLEOTIDE SEQUENCE [LARGE SCALE GENOMIC DNA]</scope>
    <source>
        <strain evidence="13 14">Glennie</strain>
    </source>
</reference>
<feature type="domain" description="G-protein coupled receptors family 1 profile" evidence="12">
    <location>
        <begin position="22"/>
        <end position="286"/>
    </location>
</feature>
<dbReference type="FunFam" id="1.20.1070.10:FF:000081">
    <property type="entry name" value="Vomeronasal type-1 receptor"/>
    <property type="match status" value="1"/>
</dbReference>
<dbReference type="SUPFAM" id="SSF81321">
    <property type="entry name" value="Family A G protein-coupled receptor-like"/>
    <property type="match status" value="1"/>
</dbReference>
<dbReference type="GeneTree" id="ENSGT01030000234553"/>
<dbReference type="Proteomes" id="UP000002279">
    <property type="component" value="Chromosome X3"/>
</dbReference>
<proteinExistence type="inferred from homology"/>
<dbReference type="GO" id="GO:0005550">
    <property type="term" value="F:pheromone binding"/>
    <property type="evidence" value="ECO:0000318"/>
    <property type="project" value="GO_Central"/>
</dbReference>
<dbReference type="OrthoDB" id="9606139at2759"/>
<evidence type="ECO:0000256" key="5">
    <source>
        <dbReference type="ARBA" id="ARBA00022692"/>
    </source>
</evidence>
<dbReference type="InterPro" id="IPR017452">
    <property type="entry name" value="GPCR_Rhodpsn_7TM"/>
</dbReference>
<dbReference type="GO" id="GO:0005886">
    <property type="term" value="C:plasma membrane"/>
    <property type="evidence" value="ECO:0000318"/>
    <property type="project" value="GO_Central"/>
</dbReference>
<feature type="transmembrane region" description="Helical" evidence="11">
    <location>
        <begin position="266"/>
        <end position="287"/>
    </location>
</feature>
<keyword evidence="6 11" id="KW-1133">Transmembrane helix</keyword>
<evidence type="ECO:0000259" key="12">
    <source>
        <dbReference type="PROSITE" id="PS50262"/>
    </source>
</evidence>
<evidence type="ECO:0000256" key="8">
    <source>
        <dbReference type="ARBA" id="ARBA00023136"/>
    </source>
</evidence>
<name>A0A6I8N3K4_ORNAN</name>
<feature type="transmembrane region" description="Helical" evidence="11">
    <location>
        <begin position="93"/>
        <end position="111"/>
    </location>
</feature>
<reference evidence="13" key="2">
    <citation type="submission" date="2025-08" db="UniProtKB">
        <authorList>
            <consortium name="Ensembl"/>
        </authorList>
    </citation>
    <scope>IDENTIFICATION</scope>
    <source>
        <strain evidence="13">Glennie</strain>
    </source>
</reference>
<comment type="similarity">
    <text evidence="2 11">Belongs to the G-protein coupled receptor 1 family.</text>
</comment>
<dbReference type="PANTHER" id="PTHR24062">
    <property type="entry name" value="VOMERONASAL TYPE-1 RECEPTOR"/>
    <property type="match status" value="1"/>
</dbReference>
<evidence type="ECO:0000256" key="6">
    <source>
        <dbReference type="ARBA" id="ARBA00022989"/>
    </source>
</evidence>
<organism evidence="13 14">
    <name type="scientific">Ornithorhynchus anatinus</name>
    <name type="common">Duckbill platypus</name>
    <dbReference type="NCBI Taxonomy" id="9258"/>
    <lineage>
        <taxon>Eukaryota</taxon>
        <taxon>Metazoa</taxon>
        <taxon>Chordata</taxon>
        <taxon>Craniata</taxon>
        <taxon>Vertebrata</taxon>
        <taxon>Euteleostomi</taxon>
        <taxon>Mammalia</taxon>
        <taxon>Monotremata</taxon>
        <taxon>Ornithorhynchidae</taxon>
        <taxon>Ornithorhynchus</taxon>
    </lineage>
</organism>
<evidence type="ECO:0000256" key="4">
    <source>
        <dbReference type="ARBA" id="ARBA00022507"/>
    </source>
</evidence>
<keyword evidence="9 11" id="KW-0675">Receptor</keyword>
<sequence>MDGISTSFGTVMLFQITIGILLNVLLLVFYIRALCVSPGFSSLDLIFSHLTLANTMNLLTLGIPETLSAWGWRNFLSDVGCKFLMYGSRVGRGLAICAICLLSVFQAVAVGPGTPRLARLKAGLPRGVVLSCLLSWGLSLLVDLSMASHVTGPRNGSSVKLVLDLRYCVKVSVGTETTLLIAVVFSFRDLFFVGLMSLASGYMVFVLYRHHRRVRHLHGPGRSPGEMPEVRAAKRVVVLVAVYGLFYVRQTIMLSIILNMKEKSPLLVNCHMVLAFTFPVVCPFLIIQSDRRISAIWKKESPGSNVDFP</sequence>
<evidence type="ECO:0000256" key="11">
    <source>
        <dbReference type="RuleBase" id="RU364061"/>
    </source>
</evidence>
<keyword evidence="8 11" id="KW-0472">Membrane</keyword>
<evidence type="ECO:0000256" key="7">
    <source>
        <dbReference type="ARBA" id="ARBA00023040"/>
    </source>
</evidence>
<keyword evidence="5 11" id="KW-0812">Transmembrane</keyword>
<dbReference type="GeneID" id="100084890"/>
<dbReference type="PROSITE" id="PS50262">
    <property type="entry name" value="G_PROTEIN_RECEP_F1_2"/>
    <property type="match status" value="1"/>
</dbReference>
<feature type="transmembrane region" description="Helical" evidence="11">
    <location>
        <begin position="190"/>
        <end position="208"/>
    </location>
</feature>
<accession>A0A6I8N3K4</accession>
<keyword evidence="10 11" id="KW-0807">Transducer</keyword>
<dbReference type="AlphaFoldDB" id="A0A6I8N3K4"/>
<comment type="subcellular location">
    <subcellularLocation>
        <location evidence="1 11">Cell membrane</location>
        <topology evidence="1 11">Multi-pass membrane protein</topology>
    </subcellularLocation>
</comment>
<keyword evidence="7 11" id="KW-0297">G-protein coupled receptor</keyword>
<feature type="transmembrane region" description="Helical" evidence="11">
    <location>
        <begin position="43"/>
        <end position="63"/>
    </location>
</feature>
<dbReference type="InterPro" id="IPR004072">
    <property type="entry name" value="Vmron_rcpt_1"/>
</dbReference>